<dbReference type="Proteomes" id="UP000191901">
    <property type="component" value="Chromosome"/>
</dbReference>
<accession>A0A1Z3HP92</accession>
<reference evidence="1 2" key="1">
    <citation type="journal article" date="2016" name="Biochim. Biophys. Acta">
        <title>Characterization of red-shifted phycobilisomes isolated from the chlorophyll f-containing cyanobacterium Halomicronema hongdechloris.</title>
        <authorList>
            <person name="Li Y."/>
            <person name="Lin Y."/>
            <person name="Garvey C.J."/>
            <person name="Birch D."/>
            <person name="Corkery R.W."/>
            <person name="Loughlin P.C."/>
            <person name="Scheer H."/>
            <person name="Willows R.D."/>
            <person name="Chen M."/>
        </authorList>
    </citation>
    <scope>NUCLEOTIDE SEQUENCE [LARGE SCALE GENOMIC DNA]</scope>
    <source>
        <strain evidence="1 2">C2206</strain>
    </source>
</reference>
<evidence type="ECO:0000313" key="2">
    <source>
        <dbReference type="Proteomes" id="UP000191901"/>
    </source>
</evidence>
<name>A0A1Z3HP92_9CYAN</name>
<keyword evidence="2" id="KW-1185">Reference proteome</keyword>
<dbReference type="GO" id="GO:0006281">
    <property type="term" value="P:DNA repair"/>
    <property type="evidence" value="ECO:0007669"/>
    <property type="project" value="TreeGrafter"/>
</dbReference>
<dbReference type="PANTHER" id="PTHR43434">
    <property type="entry name" value="PHOSPHOGLYCOLATE PHOSPHATASE"/>
    <property type="match status" value="1"/>
</dbReference>
<dbReference type="Pfam" id="PF13419">
    <property type="entry name" value="HAD_2"/>
    <property type="match status" value="1"/>
</dbReference>
<dbReference type="InterPro" id="IPR023214">
    <property type="entry name" value="HAD_sf"/>
</dbReference>
<dbReference type="SUPFAM" id="SSF56784">
    <property type="entry name" value="HAD-like"/>
    <property type="match status" value="1"/>
</dbReference>
<dbReference type="STRING" id="1641165.XM38_09025"/>
<dbReference type="PANTHER" id="PTHR43434:SF13">
    <property type="entry name" value="PHOSPHOGLYCOLATE PHOSPHATASE"/>
    <property type="match status" value="1"/>
</dbReference>
<dbReference type="EMBL" id="CP021983">
    <property type="protein sequence ID" value="ASC71977.1"/>
    <property type="molecule type" value="Genomic_DNA"/>
</dbReference>
<dbReference type="SFLD" id="SFLDG01129">
    <property type="entry name" value="C1.5:_HAD__Beta-PGM__Phosphata"/>
    <property type="match status" value="1"/>
</dbReference>
<proteinExistence type="predicted"/>
<gene>
    <name evidence="1" type="primary">cbbZ</name>
    <name evidence="1" type="ORF">XM38_029310</name>
</gene>
<dbReference type="Gene3D" id="1.10.150.240">
    <property type="entry name" value="Putative phosphatase, domain 2"/>
    <property type="match status" value="1"/>
</dbReference>
<organism evidence="1 2">
    <name type="scientific">Halomicronema hongdechloris C2206</name>
    <dbReference type="NCBI Taxonomy" id="1641165"/>
    <lineage>
        <taxon>Bacteria</taxon>
        <taxon>Bacillati</taxon>
        <taxon>Cyanobacteriota</taxon>
        <taxon>Cyanophyceae</taxon>
        <taxon>Nodosilineales</taxon>
        <taxon>Nodosilineaceae</taxon>
        <taxon>Halomicronema</taxon>
    </lineage>
</organism>
<dbReference type="GO" id="GO:0008967">
    <property type="term" value="F:phosphoglycolate phosphatase activity"/>
    <property type="evidence" value="ECO:0007669"/>
    <property type="project" value="UniProtKB-EC"/>
</dbReference>
<protein>
    <submittedName>
        <fullName evidence="1">Phosphoglycolate phosphatase</fullName>
        <ecNumber evidence="1">3.1.3.18</ecNumber>
    </submittedName>
</protein>
<dbReference type="EC" id="3.1.3.18" evidence="1"/>
<dbReference type="InterPro" id="IPR050155">
    <property type="entry name" value="HAD-like_hydrolase_sf"/>
</dbReference>
<dbReference type="InterPro" id="IPR023198">
    <property type="entry name" value="PGP-like_dom2"/>
</dbReference>
<sequence>MVATFIFDFDGTIADSLGAIVAITNRLAPRFGYEPKSPAEVADLKDLHTRQLLRQSGLSCCSVLWLLRRVRQDLQREIPHLQPFPEMIEVLTTLHQRGYRLGILTSNTADNVHLFLRLHGLSPLFDFVYTGATLLGKRRPLRQLLRRYQLDPATTVYVGG</sequence>
<keyword evidence="1" id="KW-0378">Hydrolase</keyword>
<dbReference type="Gene3D" id="3.40.50.1000">
    <property type="entry name" value="HAD superfamily/HAD-like"/>
    <property type="match status" value="1"/>
</dbReference>
<dbReference type="InterPro" id="IPR041492">
    <property type="entry name" value="HAD_2"/>
</dbReference>
<dbReference type="GO" id="GO:0005829">
    <property type="term" value="C:cytosol"/>
    <property type="evidence" value="ECO:0007669"/>
    <property type="project" value="TreeGrafter"/>
</dbReference>
<dbReference type="KEGG" id="hhg:XM38_029310"/>
<dbReference type="SFLD" id="SFLDS00003">
    <property type="entry name" value="Haloacid_Dehalogenase"/>
    <property type="match status" value="1"/>
</dbReference>
<dbReference type="RefSeq" id="WP_187329411.1">
    <property type="nucleotide sequence ID" value="NZ_CP021983.2"/>
</dbReference>
<dbReference type="InterPro" id="IPR036412">
    <property type="entry name" value="HAD-like_sf"/>
</dbReference>
<dbReference type="AlphaFoldDB" id="A0A1Z3HP92"/>
<evidence type="ECO:0000313" key="1">
    <source>
        <dbReference type="EMBL" id="ASC71977.1"/>
    </source>
</evidence>